<dbReference type="PROSITE" id="PS00517">
    <property type="entry name" value="RNASE_3_1"/>
    <property type="match status" value="1"/>
</dbReference>
<evidence type="ECO:0000313" key="4">
    <source>
        <dbReference type="Proteomes" id="UP000428333"/>
    </source>
</evidence>
<dbReference type="GO" id="GO:0005737">
    <property type="term" value="C:cytoplasm"/>
    <property type="evidence" value="ECO:0007669"/>
    <property type="project" value="TreeGrafter"/>
</dbReference>
<dbReference type="GO" id="GO:0005634">
    <property type="term" value="C:nucleus"/>
    <property type="evidence" value="ECO:0007669"/>
    <property type="project" value="TreeGrafter"/>
</dbReference>
<dbReference type="SMART" id="SM00535">
    <property type="entry name" value="RIBOc"/>
    <property type="match status" value="1"/>
</dbReference>
<dbReference type="AlphaFoldDB" id="A0A6A4LTR6"/>
<evidence type="ECO:0000259" key="2">
    <source>
        <dbReference type="PROSITE" id="PS50142"/>
    </source>
</evidence>
<comment type="caution">
    <text evidence="3">The sequence shown here is derived from an EMBL/GenBank/DDBJ whole genome shotgun (WGS) entry which is preliminary data.</text>
</comment>
<organism evidence="3 4">
    <name type="scientific">Rhododendron williamsianum</name>
    <dbReference type="NCBI Taxonomy" id="262921"/>
    <lineage>
        <taxon>Eukaryota</taxon>
        <taxon>Viridiplantae</taxon>
        <taxon>Streptophyta</taxon>
        <taxon>Embryophyta</taxon>
        <taxon>Tracheophyta</taxon>
        <taxon>Spermatophyta</taxon>
        <taxon>Magnoliopsida</taxon>
        <taxon>eudicotyledons</taxon>
        <taxon>Gunneridae</taxon>
        <taxon>Pentapetalae</taxon>
        <taxon>asterids</taxon>
        <taxon>Ericales</taxon>
        <taxon>Ericaceae</taxon>
        <taxon>Ericoideae</taxon>
        <taxon>Rhodoreae</taxon>
        <taxon>Rhododendron</taxon>
    </lineage>
</organism>
<feature type="non-terminal residue" evidence="3">
    <location>
        <position position="1"/>
    </location>
</feature>
<proteinExistence type="predicted"/>
<sequence>MAPSSWMRSLFSPSKNWFSAQPIKALSTRLRDHGFSLGDLLRARRVKEQATNVLFNKISLLLQKEENNLRTEALPRLQEVEEILGYTFKNSDLLEEAFTHASYQEKCLSYERLEYVGDSVLNILITKEQYFLYPNFPPGALSSLRSANVDTEKLARVAVKNKLHKYLRLRQPVLRKQVSGKSCSFCNFVAYRIRFRIEVYGEDVLSAFGNRVYLNSLQIGDFVAALPKYPLHSNGLIDAPKVLADVVESTIGAIFIDSNSSLETTWEVAKGLLQPIITPEVLQTHPVRKLYETCQKHGLKLQLVDLWSKEGAYEVIVDKNLKGRGKCRAKKEVALNRAANNAYIKVVTKLGLKQ</sequence>
<accession>A0A6A4LTR6</accession>
<dbReference type="PANTHER" id="PTHR14950:SF53">
    <property type="entry name" value="RIBONUCLEASE 3-LIKE PROTEIN 3 ISOFORM X1"/>
    <property type="match status" value="1"/>
</dbReference>
<evidence type="ECO:0000256" key="1">
    <source>
        <dbReference type="ARBA" id="ARBA00022801"/>
    </source>
</evidence>
<protein>
    <recommendedName>
        <fullName evidence="2">RNase III domain-containing protein</fullName>
    </recommendedName>
</protein>
<dbReference type="InterPro" id="IPR036389">
    <property type="entry name" value="RNase_III_sf"/>
</dbReference>
<dbReference type="EMBL" id="QEFC01001456">
    <property type="protein sequence ID" value="KAE9457887.1"/>
    <property type="molecule type" value="Genomic_DNA"/>
</dbReference>
<reference evidence="3 4" key="1">
    <citation type="journal article" date="2019" name="Genome Biol. Evol.">
        <title>The Rhododendron genome and chromosomal organization provide insight into shared whole-genome duplications across the heath family (Ericaceae).</title>
        <authorList>
            <person name="Soza V.L."/>
            <person name="Lindsley D."/>
            <person name="Waalkes A."/>
            <person name="Ramage E."/>
            <person name="Patwardhan R.P."/>
            <person name="Burton J.N."/>
            <person name="Adey A."/>
            <person name="Kumar A."/>
            <person name="Qiu R."/>
            <person name="Shendure J."/>
            <person name="Hall B."/>
        </authorList>
    </citation>
    <scope>NUCLEOTIDE SEQUENCE [LARGE SCALE GENOMIC DNA]</scope>
    <source>
        <strain evidence="3">RSF 1966-606</strain>
    </source>
</reference>
<dbReference type="GO" id="GO:0004525">
    <property type="term" value="F:ribonuclease III activity"/>
    <property type="evidence" value="ECO:0007669"/>
    <property type="project" value="InterPro"/>
</dbReference>
<evidence type="ECO:0000313" key="3">
    <source>
        <dbReference type="EMBL" id="KAE9457887.1"/>
    </source>
</evidence>
<gene>
    <name evidence="3" type="ORF">C3L33_10216</name>
</gene>
<keyword evidence="4" id="KW-1185">Reference proteome</keyword>
<dbReference type="SUPFAM" id="SSF54768">
    <property type="entry name" value="dsRNA-binding domain-like"/>
    <property type="match status" value="1"/>
</dbReference>
<dbReference type="CDD" id="cd00593">
    <property type="entry name" value="RIBOc"/>
    <property type="match status" value="1"/>
</dbReference>
<dbReference type="InterPro" id="IPR000999">
    <property type="entry name" value="RNase_III_dom"/>
</dbReference>
<name>A0A6A4LTR6_9ERIC</name>
<dbReference type="GO" id="GO:0003723">
    <property type="term" value="F:RNA binding"/>
    <property type="evidence" value="ECO:0007669"/>
    <property type="project" value="TreeGrafter"/>
</dbReference>
<dbReference type="OrthoDB" id="416741at2759"/>
<dbReference type="PROSITE" id="PS50142">
    <property type="entry name" value="RNASE_3_2"/>
    <property type="match status" value="1"/>
</dbReference>
<dbReference type="SUPFAM" id="SSF69065">
    <property type="entry name" value="RNase III domain-like"/>
    <property type="match status" value="1"/>
</dbReference>
<dbReference type="Pfam" id="PF00636">
    <property type="entry name" value="Ribonuclease_3"/>
    <property type="match status" value="1"/>
</dbReference>
<keyword evidence="1" id="KW-0378">Hydrolase</keyword>
<dbReference type="PANTHER" id="PTHR14950">
    <property type="entry name" value="DICER-RELATED"/>
    <property type="match status" value="1"/>
</dbReference>
<dbReference type="Proteomes" id="UP000428333">
    <property type="component" value="Linkage Group LG06"/>
</dbReference>
<feature type="domain" description="RNase III" evidence="2">
    <location>
        <begin position="77"/>
        <end position="259"/>
    </location>
</feature>
<dbReference type="GO" id="GO:0030422">
    <property type="term" value="P:siRNA processing"/>
    <property type="evidence" value="ECO:0007669"/>
    <property type="project" value="TreeGrafter"/>
</dbReference>
<dbReference type="Gene3D" id="1.10.1520.10">
    <property type="entry name" value="Ribonuclease III domain"/>
    <property type="match status" value="1"/>
</dbReference>